<keyword evidence="5" id="KW-0004">4Fe-4S</keyword>
<evidence type="ECO:0000256" key="2">
    <source>
        <dbReference type="ARBA" id="ARBA00006521"/>
    </source>
</evidence>
<evidence type="ECO:0000256" key="11">
    <source>
        <dbReference type="ARBA" id="ARBA00023204"/>
    </source>
</evidence>
<dbReference type="PANTHER" id="PTHR33693:SF1">
    <property type="entry name" value="TYPE-4 URACIL-DNA GLYCOSYLASE"/>
    <property type="match status" value="1"/>
</dbReference>
<dbReference type="GO" id="GO:0004844">
    <property type="term" value="F:uracil DNA N-glycosylase activity"/>
    <property type="evidence" value="ECO:0007669"/>
    <property type="project" value="UniProtKB-EC"/>
</dbReference>
<dbReference type="SMART" id="SM00987">
    <property type="entry name" value="UreE_C"/>
    <property type="match status" value="1"/>
</dbReference>
<dbReference type="Pfam" id="PF03167">
    <property type="entry name" value="UDG"/>
    <property type="match status" value="1"/>
</dbReference>
<gene>
    <name evidence="13" type="ORF">ENP55_04590</name>
</gene>
<evidence type="ECO:0000256" key="4">
    <source>
        <dbReference type="ARBA" id="ARBA00019403"/>
    </source>
</evidence>
<keyword evidence="9" id="KW-0408">Iron</keyword>
<comment type="catalytic activity">
    <reaction evidence="1">
        <text>Hydrolyzes single-stranded DNA or mismatched double-stranded DNA and polynucleotides, releasing free uracil.</text>
        <dbReference type="EC" id="3.2.2.27"/>
    </reaction>
</comment>
<evidence type="ECO:0000313" key="13">
    <source>
        <dbReference type="EMBL" id="HEF87557.1"/>
    </source>
</evidence>
<dbReference type="InterPro" id="IPR005273">
    <property type="entry name" value="Ura-DNA_glyco_family4"/>
</dbReference>
<dbReference type="InterPro" id="IPR036895">
    <property type="entry name" value="Uracil-DNA_glycosylase-like_sf"/>
</dbReference>
<organism evidence="13">
    <name type="scientific">Thermosphaera aggregans</name>
    <dbReference type="NCBI Taxonomy" id="54254"/>
    <lineage>
        <taxon>Archaea</taxon>
        <taxon>Thermoproteota</taxon>
        <taxon>Thermoprotei</taxon>
        <taxon>Desulfurococcales</taxon>
        <taxon>Desulfurococcaceae</taxon>
        <taxon>Thermosphaera</taxon>
    </lineage>
</organism>
<comment type="caution">
    <text evidence="13">The sequence shown here is derived from an EMBL/GenBank/DDBJ whole genome shotgun (WGS) entry which is preliminary data.</text>
</comment>
<keyword evidence="6" id="KW-0479">Metal-binding</keyword>
<evidence type="ECO:0000256" key="8">
    <source>
        <dbReference type="ARBA" id="ARBA00022801"/>
    </source>
</evidence>
<dbReference type="NCBIfam" id="TIGR00758">
    <property type="entry name" value="UDG_fam4"/>
    <property type="match status" value="1"/>
</dbReference>
<sequence length="202" mass="22663">MSLNNEWFEIFNEIRNCKKCRLHESRINPVPGEGSLTAKVVLIGEAPGRKEDEVGRPFVGLAGKFLNTLLENTGLKREEVFITNIVKCRPPGNRKPRRDEISQCLGYLSRQLRLLRPRVLILLGNTAAETIYGLAGVEWHGVMRDHGRVFEINVFGVNTLSIPTFHPAAALYNPRLKNTLLEDFANVVKPAIARLGKEPSQP</sequence>
<dbReference type="PANTHER" id="PTHR33693">
    <property type="entry name" value="TYPE-5 URACIL-DNA GLYCOSYLASE"/>
    <property type="match status" value="1"/>
</dbReference>
<evidence type="ECO:0000256" key="6">
    <source>
        <dbReference type="ARBA" id="ARBA00022723"/>
    </source>
</evidence>
<dbReference type="CDD" id="cd10030">
    <property type="entry name" value="UDG-F4_TTUDGA_SPO1dp_like"/>
    <property type="match status" value="1"/>
</dbReference>
<evidence type="ECO:0000256" key="5">
    <source>
        <dbReference type="ARBA" id="ARBA00022485"/>
    </source>
</evidence>
<evidence type="ECO:0000256" key="1">
    <source>
        <dbReference type="ARBA" id="ARBA00001400"/>
    </source>
</evidence>
<dbReference type="SMART" id="SM00986">
    <property type="entry name" value="UDG"/>
    <property type="match status" value="1"/>
</dbReference>
<dbReference type="InterPro" id="IPR005122">
    <property type="entry name" value="Uracil-DNA_glycosylase-like"/>
</dbReference>
<dbReference type="Gene3D" id="3.40.470.10">
    <property type="entry name" value="Uracil-DNA glycosylase-like domain"/>
    <property type="match status" value="1"/>
</dbReference>
<dbReference type="GO" id="GO:0046872">
    <property type="term" value="F:metal ion binding"/>
    <property type="evidence" value="ECO:0007669"/>
    <property type="project" value="UniProtKB-KW"/>
</dbReference>
<evidence type="ECO:0000256" key="7">
    <source>
        <dbReference type="ARBA" id="ARBA00022763"/>
    </source>
</evidence>
<evidence type="ECO:0000256" key="9">
    <source>
        <dbReference type="ARBA" id="ARBA00023004"/>
    </source>
</evidence>
<dbReference type="EC" id="3.2.2.27" evidence="3"/>
<evidence type="ECO:0000256" key="3">
    <source>
        <dbReference type="ARBA" id="ARBA00012030"/>
    </source>
</evidence>
<feature type="domain" description="Uracil-DNA glycosylase-like" evidence="12">
    <location>
        <begin position="31"/>
        <end position="185"/>
    </location>
</feature>
<comment type="similarity">
    <text evidence="2">Belongs to the uracil-DNA glycosylase (UDG) superfamily. Type 4 (UDGa) family.</text>
</comment>
<evidence type="ECO:0000256" key="10">
    <source>
        <dbReference type="ARBA" id="ARBA00023014"/>
    </source>
</evidence>
<dbReference type="SUPFAM" id="SSF52141">
    <property type="entry name" value="Uracil-DNA glycosylase-like"/>
    <property type="match status" value="1"/>
</dbReference>
<keyword evidence="10" id="KW-0411">Iron-sulfur</keyword>
<keyword evidence="7" id="KW-0227">DNA damage</keyword>
<dbReference type="AlphaFoldDB" id="A0A7C2BL29"/>
<proteinExistence type="inferred from homology"/>
<accession>A0A7C2BL29</accession>
<dbReference type="GO" id="GO:0006281">
    <property type="term" value="P:DNA repair"/>
    <property type="evidence" value="ECO:0007669"/>
    <property type="project" value="UniProtKB-KW"/>
</dbReference>
<evidence type="ECO:0000259" key="12">
    <source>
        <dbReference type="SMART" id="SM00986"/>
    </source>
</evidence>
<keyword evidence="11" id="KW-0234">DNA repair</keyword>
<reference evidence="13" key="1">
    <citation type="journal article" date="2020" name="mSystems">
        <title>Genome- and Community-Level Interaction Insights into Carbon Utilization and Element Cycling Functions of Hydrothermarchaeota in Hydrothermal Sediment.</title>
        <authorList>
            <person name="Zhou Z."/>
            <person name="Liu Y."/>
            <person name="Xu W."/>
            <person name="Pan J."/>
            <person name="Luo Z.H."/>
            <person name="Li M."/>
        </authorList>
    </citation>
    <scope>NUCLEOTIDE SEQUENCE [LARGE SCALE GENOMIC DNA]</scope>
    <source>
        <strain evidence="13">SpSt-23</strain>
    </source>
</reference>
<name>A0A7C2BL29_9CREN</name>
<dbReference type="EMBL" id="DSJT01000023">
    <property type="protein sequence ID" value="HEF87557.1"/>
    <property type="molecule type" value="Genomic_DNA"/>
</dbReference>
<protein>
    <recommendedName>
        <fullName evidence="4">Type-4 uracil-DNA glycosylase</fullName>
        <ecNumber evidence="3">3.2.2.27</ecNumber>
    </recommendedName>
</protein>
<keyword evidence="8" id="KW-0378">Hydrolase</keyword>
<dbReference type="InterPro" id="IPR051536">
    <property type="entry name" value="UDG_Type-4/5"/>
</dbReference>
<dbReference type="GO" id="GO:0051539">
    <property type="term" value="F:4 iron, 4 sulfur cluster binding"/>
    <property type="evidence" value="ECO:0007669"/>
    <property type="project" value="UniProtKB-KW"/>
</dbReference>